<dbReference type="GO" id="GO:0000166">
    <property type="term" value="F:nucleotide binding"/>
    <property type="evidence" value="ECO:0007669"/>
    <property type="project" value="InterPro"/>
</dbReference>
<sequence length="177" mass="19652">KLKAERNKLSKEIGQIKQQGGDASVQQVRVGEIREELVTLETKLASVSVEFQKRMAELPNLPADFVPPGGKEANQVVKVWGEKPNLGNEPLDHVELCKQLNLVDFERGTKLSGSGFWVYTGAGAALEWALINYFCQSHYKDGYTFLLPPHMLLPECGYAAGQFPKFADEVFHISSDS</sequence>
<evidence type="ECO:0000256" key="2">
    <source>
        <dbReference type="ARBA" id="ARBA00010728"/>
    </source>
</evidence>
<feature type="non-terminal residue" evidence="9">
    <location>
        <position position="177"/>
    </location>
</feature>
<keyword evidence="4" id="KW-0648">Protein biosynthesis</keyword>
<keyword evidence="3" id="KW-0963">Cytoplasm</keyword>
<dbReference type="PANTHER" id="PTHR43697">
    <property type="entry name" value="SERYL-TRNA SYNTHETASE"/>
    <property type="match status" value="1"/>
</dbReference>
<comment type="similarity">
    <text evidence="2">Belongs to the class-II aminoacyl-tRNA synthetase family. Type-1 seryl-tRNA synthetase subfamily.</text>
</comment>
<evidence type="ECO:0000256" key="4">
    <source>
        <dbReference type="ARBA" id="ARBA00022917"/>
    </source>
</evidence>
<evidence type="ECO:0000256" key="6">
    <source>
        <dbReference type="ARBA" id="ARBA00047929"/>
    </source>
</evidence>
<comment type="catalytic activity">
    <reaction evidence="7">
        <text>tRNA(Ser) + L-serine + ATP = L-seryl-tRNA(Ser) + AMP + diphosphate + H(+)</text>
        <dbReference type="Rhea" id="RHEA:12292"/>
        <dbReference type="Rhea" id="RHEA-COMP:9669"/>
        <dbReference type="Rhea" id="RHEA-COMP:9703"/>
        <dbReference type="ChEBI" id="CHEBI:15378"/>
        <dbReference type="ChEBI" id="CHEBI:30616"/>
        <dbReference type="ChEBI" id="CHEBI:33019"/>
        <dbReference type="ChEBI" id="CHEBI:33384"/>
        <dbReference type="ChEBI" id="CHEBI:78442"/>
        <dbReference type="ChEBI" id="CHEBI:78533"/>
        <dbReference type="ChEBI" id="CHEBI:456215"/>
        <dbReference type="EC" id="6.1.1.11"/>
    </reaction>
</comment>
<protein>
    <recommendedName>
        <fullName evidence="5">Seryl-tRNA(Ser/Sec) synthetase</fullName>
    </recommendedName>
</protein>
<dbReference type="Gene3D" id="3.30.930.10">
    <property type="entry name" value="Bira Bifunctional Protein, Domain 2"/>
    <property type="match status" value="1"/>
</dbReference>
<evidence type="ECO:0000256" key="5">
    <source>
        <dbReference type="ARBA" id="ARBA00033352"/>
    </source>
</evidence>
<dbReference type="AlphaFoldDB" id="A0A7R8WWL4"/>
<dbReference type="GO" id="GO:0004828">
    <property type="term" value="F:serine-tRNA ligase activity"/>
    <property type="evidence" value="ECO:0007669"/>
    <property type="project" value="UniProtKB-EC"/>
</dbReference>
<comment type="catalytic activity">
    <reaction evidence="6">
        <text>tRNA(Sec) + L-serine + ATP = L-seryl-tRNA(Sec) + AMP + diphosphate + H(+)</text>
        <dbReference type="Rhea" id="RHEA:42580"/>
        <dbReference type="Rhea" id="RHEA-COMP:9742"/>
        <dbReference type="Rhea" id="RHEA-COMP:10128"/>
        <dbReference type="ChEBI" id="CHEBI:15378"/>
        <dbReference type="ChEBI" id="CHEBI:30616"/>
        <dbReference type="ChEBI" id="CHEBI:33019"/>
        <dbReference type="ChEBI" id="CHEBI:33384"/>
        <dbReference type="ChEBI" id="CHEBI:78442"/>
        <dbReference type="ChEBI" id="CHEBI:78533"/>
        <dbReference type="ChEBI" id="CHEBI:456215"/>
        <dbReference type="EC" id="6.1.1.11"/>
    </reaction>
</comment>
<name>A0A7R8WWL4_9CRUS</name>
<dbReference type="InterPro" id="IPR045864">
    <property type="entry name" value="aa-tRNA-synth_II/BPL/LPL"/>
</dbReference>
<dbReference type="OrthoDB" id="10264585at2759"/>
<feature type="non-terminal residue" evidence="9">
    <location>
        <position position="1"/>
    </location>
</feature>
<dbReference type="InterPro" id="IPR015866">
    <property type="entry name" value="Ser-tRNA-synth_1_N"/>
</dbReference>
<dbReference type="SUPFAM" id="SSF55681">
    <property type="entry name" value="Class II aaRS and biotin synthetases"/>
    <property type="match status" value="1"/>
</dbReference>
<comment type="pathway">
    <text evidence="1">Aminoacyl-tRNA biosynthesis; selenocysteinyl-tRNA(Sec) biosynthesis; L-seryl-tRNA(Sec) from L-serine and tRNA(Sec): step 1/1.</text>
</comment>
<dbReference type="PANTHER" id="PTHR43697:SF1">
    <property type="entry name" value="SERINE--TRNA LIGASE"/>
    <property type="match status" value="1"/>
</dbReference>
<dbReference type="InterPro" id="IPR010978">
    <property type="entry name" value="tRNA-bd_arm"/>
</dbReference>
<dbReference type="Gene3D" id="1.10.287.40">
    <property type="entry name" value="Serine-tRNA synthetase, tRNA binding domain"/>
    <property type="match status" value="1"/>
</dbReference>
<accession>A0A7R8WWL4</accession>
<dbReference type="EMBL" id="OB719940">
    <property type="protein sequence ID" value="CAD7239251.1"/>
    <property type="molecule type" value="Genomic_DNA"/>
</dbReference>
<dbReference type="InterPro" id="IPR042103">
    <property type="entry name" value="SerRS_1_N_sf"/>
</dbReference>
<dbReference type="SUPFAM" id="SSF46589">
    <property type="entry name" value="tRNA-binding arm"/>
    <property type="match status" value="1"/>
</dbReference>
<gene>
    <name evidence="9" type="ORF">CTOB1V02_LOCUS17066</name>
</gene>
<feature type="domain" description="Serine-tRNA synthetase type1 N-terminal" evidence="8">
    <location>
        <begin position="1"/>
        <end position="62"/>
    </location>
</feature>
<evidence type="ECO:0000256" key="7">
    <source>
        <dbReference type="ARBA" id="ARBA00048823"/>
    </source>
</evidence>
<dbReference type="Pfam" id="PF02403">
    <property type="entry name" value="Seryl_tRNA_N"/>
    <property type="match status" value="1"/>
</dbReference>
<organism evidence="9">
    <name type="scientific">Cyprideis torosa</name>
    <dbReference type="NCBI Taxonomy" id="163714"/>
    <lineage>
        <taxon>Eukaryota</taxon>
        <taxon>Metazoa</taxon>
        <taxon>Ecdysozoa</taxon>
        <taxon>Arthropoda</taxon>
        <taxon>Crustacea</taxon>
        <taxon>Oligostraca</taxon>
        <taxon>Ostracoda</taxon>
        <taxon>Podocopa</taxon>
        <taxon>Podocopida</taxon>
        <taxon>Cytherocopina</taxon>
        <taxon>Cytheroidea</taxon>
        <taxon>Cytherideidae</taxon>
        <taxon>Cyprideis</taxon>
    </lineage>
</organism>
<evidence type="ECO:0000313" key="9">
    <source>
        <dbReference type="EMBL" id="CAD7239251.1"/>
    </source>
</evidence>
<proteinExistence type="inferred from homology"/>
<dbReference type="GO" id="GO:0006412">
    <property type="term" value="P:translation"/>
    <property type="evidence" value="ECO:0007669"/>
    <property type="project" value="UniProtKB-KW"/>
</dbReference>
<evidence type="ECO:0000259" key="8">
    <source>
        <dbReference type="Pfam" id="PF02403"/>
    </source>
</evidence>
<reference evidence="9" key="1">
    <citation type="submission" date="2020-11" db="EMBL/GenBank/DDBJ databases">
        <authorList>
            <person name="Tran Van P."/>
        </authorList>
    </citation>
    <scope>NUCLEOTIDE SEQUENCE</scope>
</reference>
<evidence type="ECO:0000256" key="1">
    <source>
        <dbReference type="ARBA" id="ARBA00005045"/>
    </source>
</evidence>
<evidence type="ECO:0000256" key="3">
    <source>
        <dbReference type="ARBA" id="ARBA00022490"/>
    </source>
</evidence>